<evidence type="ECO:0000313" key="4">
    <source>
        <dbReference type="EMBL" id="QWT49760.1"/>
    </source>
</evidence>
<dbReference type="PANTHER" id="PTHR44757:SF2">
    <property type="entry name" value="BIOFILM ARCHITECTURE MAINTENANCE PROTEIN MBAA"/>
    <property type="match status" value="1"/>
</dbReference>
<dbReference type="PANTHER" id="PTHR44757">
    <property type="entry name" value="DIGUANYLATE CYCLASE DGCP"/>
    <property type="match status" value="1"/>
</dbReference>
<dbReference type="NCBIfam" id="TIGR00254">
    <property type="entry name" value="GGDEF"/>
    <property type="match status" value="1"/>
</dbReference>
<keyword evidence="5" id="KW-1185">Reference proteome</keyword>
<sequence length="874" mass="95117">MAFHPLRPFFRRLANPGYALGFAALILSLMVAALAVWQAVERRHALDGQMERESHLINIAQGQYLSRNLQAVDLMLAYVNERLGELDLDSDLGRRQATAMLRSLGTTIPVANHINVLDAQGRLLASSRPIPNPAPHYEDRDYFRYQATQGSGSHIHVDSLILGRMSGRPVLSTSLRRNGPDGRFLGVIWAGVEISRLDSYFASISPYPNSTWALYREDGTRLGGSAERRRPALPDFLPLAHNGTGDNAPVLTHFHALPEFGLVLGVGIDRSPQLDHWRHQVGRDVGVGLAACLLILGLLGQLRRHIRLGESQQAQLTESENLYRELVLNTPAAVLLHQDGRVVFANPPAATLLHANSPGELIGLELLPDIVHPACRGQVAARIAQLASQPGPMDPQELQYLTRDGRSVDVAANASAITLNGRPAVLTLAWDLSERKQLEAQLAWQANHDALTGLPNRYLFEDALSRALKTAKRKSQRLALLFLDLDNFKHINDNLGHHLGDRLLAATAERLQARVRDSDTVARFGGDEFVVLLPDVGDAGHAEHIATDIRQVFESPVTLGGGDVTVSVSIGISLYPEDGHSATQLLANGDAAMYRAKQAGRNQVAFFDRDTAARLSSRLQMENLLRQALAQGELEVRYQPVVSCASGRIVGAEALLRWNSPVLGAVSPAVFIPVAEDTGLILGLGAWVLRQACTEAAAWPVAPGRSLLLAVNVSTRQFEQPDFAARVVEILAATGLPPARLELEITESLLVSDHAQVGKNMARLREQGIRLSVDDFGTGYSSLSYLAHLPVSTLKIDRAFVARLGESTGDTLVHAIIALARGLGLRTVAEGIEEERQYLALRQAGCDDMQGFLFAPALNRGAFLERIQADKAET</sequence>
<dbReference type="Pfam" id="PF00563">
    <property type="entry name" value="EAL"/>
    <property type="match status" value="1"/>
</dbReference>
<dbReference type="InterPro" id="IPR000014">
    <property type="entry name" value="PAS"/>
</dbReference>
<organism evidence="4 5">
    <name type="scientific">Azospira inquinata</name>
    <dbReference type="NCBI Taxonomy" id="2785627"/>
    <lineage>
        <taxon>Bacteria</taxon>
        <taxon>Pseudomonadati</taxon>
        <taxon>Pseudomonadota</taxon>
        <taxon>Betaproteobacteria</taxon>
        <taxon>Rhodocyclales</taxon>
        <taxon>Rhodocyclaceae</taxon>
        <taxon>Azospira</taxon>
    </lineage>
</organism>
<evidence type="ECO:0000256" key="1">
    <source>
        <dbReference type="SAM" id="Phobius"/>
    </source>
</evidence>
<dbReference type="CDD" id="cd00130">
    <property type="entry name" value="PAS"/>
    <property type="match status" value="1"/>
</dbReference>
<dbReference type="RefSeq" id="WP_216125727.1">
    <property type="nucleotide sequence ID" value="NZ_CP064782.1"/>
</dbReference>
<feature type="domain" description="GGDEF" evidence="3">
    <location>
        <begin position="476"/>
        <end position="609"/>
    </location>
</feature>
<dbReference type="CDD" id="cd12914">
    <property type="entry name" value="PDC1_DGC_like"/>
    <property type="match status" value="1"/>
</dbReference>
<dbReference type="CDD" id="cd01948">
    <property type="entry name" value="EAL"/>
    <property type="match status" value="1"/>
</dbReference>
<dbReference type="AlphaFoldDB" id="A0A975SPV4"/>
<evidence type="ECO:0000313" key="5">
    <source>
        <dbReference type="Proteomes" id="UP000683428"/>
    </source>
</evidence>
<dbReference type="FunFam" id="3.30.70.270:FF:000001">
    <property type="entry name" value="Diguanylate cyclase domain protein"/>
    <property type="match status" value="1"/>
</dbReference>
<name>A0A975SPV4_9RHOO</name>
<keyword evidence="1" id="KW-0812">Transmembrane</keyword>
<dbReference type="Pfam" id="PF13188">
    <property type="entry name" value="PAS_8"/>
    <property type="match status" value="1"/>
</dbReference>
<dbReference type="EMBL" id="CP064782">
    <property type="protein sequence ID" value="QWT49760.1"/>
    <property type="molecule type" value="Genomic_DNA"/>
</dbReference>
<dbReference type="CDD" id="cd01949">
    <property type="entry name" value="GGDEF"/>
    <property type="match status" value="1"/>
</dbReference>
<dbReference type="InterPro" id="IPR000160">
    <property type="entry name" value="GGDEF_dom"/>
</dbReference>
<dbReference type="SMART" id="SM00267">
    <property type="entry name" value="GGDEF"/>
    <property type="match status" value="1"/>
</dbReference>
<evidence type="ECO:0000259" key="2">
    <source>
        <dbReference type="PROSITE" id="PS50883"/>
    </source>
</evidence>
<gene>
    <name evidence="4" type="ORF">Azoinq_03865</name>
</gene>
<feature type="domain" description="EAL" evidence="2">
    <location>
        <begin position="618"/>
        <end position="871"/>
    </location>
</feature>
<dbReference type="PROSITE" id="PS50883">
    <property type="entry name" value="EAL"/>
    <property type="match status" value="1"/>
</dbReference>
<dbReference type="InterPro" id="IPR052155">
    <property type="entry name" value="Biofilm_reg_signaling"/>
</dbReference>
<dbReference type="Proteomes" id="UP000683428">
    <property type="component" value="Chromosome"/>
</dbReference>
<dbReference type="SMART" id="SM00091">
    <property type="entry name" value="PAS"/>
    <property type="match status" value="1"/>
</dbReference>
<keyword evidence="1" id="KW-0472">Membrane</keyword>
<dbReference type="Pfam" id="PF00990">
    <property type="entry name" value="GGDEF"/>
    <property type="match status" value="1"/>
</dbReference>
<dbReference type="KEGG" id="aiq:Azoinq_03865"/>
<accession>A0A975SPV4</accession>
<reference evidence="4" key="1">
    <citation type="submission" date="2020-11" db="EMBL/GenBank/DDBJ databases">
        <title>Azospira inquinata sp. nov.</title>
        <authorList>
            <person name="Moe W.M."/>
            <person name="Mikes M.C."/>
        </authorList>
    </citation>
    <scope>NUCLEOTIDE SEQUENCE</scope>
    <source>
        <strain evidence="4">Azo-3</strain>
    </source>
</reference>
<dbReference type="NCBIfam" id="TIGR00229">
    <property type="entry name" value="sensory_box"/>
    <property type="match status" value="1"/>
</dbReference>
<evidence type="ECO:0000259" key="3">
    <source>
        <dbReference type="PROSITE" id="PS50887"/>
    </source>
</evidence>
<dbReference type="PROSITE" id="PS50887">
    <property type="entry name" value="GGDEF"/>
    <property type="match status" value="1"/>
</dbReference>
<dbReference type="InterPro" id="IPR001633">
    <property type="entry name" value="EAL_dom"/>
</dbReference>
<dbReference type="GO" id="GO:0003824">
    <property type="term" value="F:catalytic activity"/>
    <property type="evidence" value="ECO:0007669"/>
    <property type="project" value="UniProtKB-ARBA"/>
</dbReference>
<dbReference type="SMART" id="SM00052">
    <property type="entry name" value="EAL"/>
    <property type="match status" value="1"/>
</dbReference>
<feature type="transmembrane region" description="Helical" evidence="1">
    <location>
        <begin position="20"/>
        <end position="40"/>
    </location>
</feature>
<proteinExistence type="predicted"/>
<protein>
    <submittedName>
        <fullName evidence="4">EAL domain-containing protein</fullName>
    </submittedName>
</protein>
<keyword evidence="1" id="KW-1133">Transmembrane helix</keyword>